<sequence>MESSEEFKQAFAFLERSFAMKLIGFAYDETHFGNIVAEYGGRGITVKIVRDRGIAEIHLSKDGATWMHLPLEAAGSPADALLQWLCSHQGDAHS</sequence>
<name>A0ABT6XCM2_9GAMM</name>
<keyword evidence="2" id="KW-1185">Reference proteome</keyword>
<comment type="caution">
    <text evidence="1">The sequence shown here is derived from an EMBL/GenBank/DDBJ whole genome shotgun (WGS) entry which is preliminary data.</text>
</comment>
<evidence type="ECO:0000313" key="2">
    <source>
        <dbReference type="Proteomes" id="UP001321580"/>
    </source>
</evidence>
<evidence type="ECO:0000313" key="1">
    <source>
        <dbReference type="EMBL" id="MDI9237678.1"/>
    </source>
</evidence>
<proteinExistence type="predicted"/>
<dbReference type="Proteomes" id="UP001321580">
    <property type="component" value="Unassembled WGS sequence"/>
</dbReference>
<protein>
    <submittedName>
        <fullName evidence="1">Uncharacterized protein</fullName>
    </submittedName>
</protein>
<dbReference type="EMBL" id="JASGBI010000001">
    <property type="protein sequence ID" value="MDI9237678.1"/>
    <property type="molecule type" value="Genomic_DNA"/>
</dbReference>
<organism evidence="1 2">
    <name type="scientific">Lysobacter stagni</name>
    <dbReference type="NCBI Taxonomy" id="3045172"/>
    <lineage>
        <taxon>Bacteria</taxon>
        <taxon>Pseudomonadati</taxon>
        <taxon>Pseudomonadota</taxon>
        <taxon>Gammaproteobacteria</taxon>
        <taxon>Lysobacterales</taxon>
        <taxon>Lysobacteraceae</taxon>
        <taxon>Lysobacter</taxon>
    </lineage>
</organism>
<accession>A0ABT6XCM2</accession>
<dbReference type="RefSeq" id="WP_283211186.1">
    <property type="nucleotide sequence ID" value="NZ_JASGBI010000001.1"/>
</dbReference>
<gene>
    <name evidence="1" type="ORF">QLQ15_01990</name>
</gene>
<reference evidence="1 2" key="1">
    <citation type="submission" date="2023-05" db="EMBL/GenBank/DDBJ databases">
        <title>Lysobacter sp. strain LF1 Genome sequencing and assembly.</title>
        <authorList>
            <person name="Jung Y."/>
        </authorList>
    </citation>
    <scope>NUCLEOTIDE SEQUENCE [LARGE SCALE GENOMIC DNA]</scope>
    <source>
        <strain evidence="1 2">LF1</strain>
    </source>
</reference>